<dbReference type="Pfam" id="PF01047">
    <property type="entry name" value="MarR"/>
    <property type="match status" value="1"/>
</dbReference>
<dbReference type="PRINTS" id="PR00598">
    <property type="entry name" value="HTHMARR"/>
</dbReference>
<keyword evidence="1" id="KW-0805">Transcription regulation</keyword>
<organism evidence="5 6">
    <name type="scientific">Neomoorella thermoacetica</name>
    <name type="common">Clostridium thermoaceticum</name>
    <dbReference type="NCBI Taxonomy" id="1525"/>
    <lineage>
        <taxon>Bacteria</taxon>
        <taxon>Bacillati</taxon>
        <taxon>Bacillota</taxon>
        <taxon>Clostridia</taxon>
        <taxon>Neomoorellales</taxon>
        <taxon>Neomoorellaceae</taxon>
        <taxon>Neomoorella</taxon>
    </lineage>
</organism>
<dbReference type="EMBL" id="MIHH01000005">
    <property type="protein sequence ID" value="OIQ09062.1"/>
    <property type="molecule type" value="Genomic_DNA"/>
</dbReference>
<dbReference type="SUPFAM" id="SSF46785">
    <property type="entry name" value="Winged helix' DNA-binding domain"/>
    <property type="match status" value="1"/>
</dbReference>
<dbReference type="InterPro" id="IPR036388">
    <property type="entry name" value="WH-like_DNA-bd_sf"/>
</dbReference>
<protein>
    <submittedName>
        <fullName evidence="5">HTH-type transcriptional regulator MhqR</fullName>
    </submittedName>
</protein>
<dbReference type="GO" id="GO:0003677">
    <property type="term" value="F:DNA binding"/>
    <property type="evidence" value="ECO:0007669"/>
    <property type="project" value="UniProtKB-KW"/>
</dbReference>
<proteinExistence type="predicted"/>
<dbReference type="PANTHER" id="PTHR42756:SF1">
    <property type="entry name" value="TRANSCRIPTIONAL REPRESSOR OF EMRAB OPERON"/>
    <property type="match status" value="1"/>
</dbReference>
<evidence type="ECO:0000259" key="4">
    <source>
        <dbReference type="PROSITE" id="PS50995"/>
    </source>
</evidence>
<keyword evidence="3" id="KW-0804">Transcription</keyword>
<dbReference type="GO" id="GO:0003700">
    <property type="term" value="F:DNA-binding transcription factor activity"/>
    <property type="evidence" value="ECO:0007669"/>
    <property type="project" value="InterPro"/>
</dbReference>
<dbReference type="InterPro" id="IPR036390">
    <property type="entry name" value="WH_DNA-bd_sf"/>
</dbReference>
<dbReference type="Gene3D" id="1.10.10.10">
    <property type="entry name" value="Winged helix-like DNA-binding domain superfamily/Winged helix DNA-binding domain"/>
    <property type="match status" value="1"/>
</dbReference>
<dbReference type="Proteomes" id="UP000182743">
    <property type="component" value="Unassembled WGS sequence"/>
</dbReference>
<name>A0A1J5JHQ9_NEOTH</name>
<evidence type="ECO:0000256" key="1">
    <source>
        <dbReference type="ARBA" id="ARBA00023015"/>
    </source>
</evidence>
<dbReference type="SMART" id="SM00347">
    <property type="entry name" value="HTH_MARR"/>
    <property type="match status" value="1"/>
</dbReference>
<evidence type="ECO:0000256" key="3">
    <source>
        <dbReference type="ARBA" id="ARBA00023163"/>
    </source>
</evidence>
<feature type="domain" description="HTH marR-type" evidence="4">
    <location>
        <begin position="18"/>
        <end position="151"/>
    </location>
</feature>
<dbReference type="InterPro" id="IPR000835">
    <property type="entry name" value="HTH_MarR-typ"/>
</dbReference>
<sequence>MESDPGKGVDKELAGELHSTLIRFMGLNNKKFLCAFRAGGSRGTKLKKNQEKLISLLYFEGESTPSELSRKLDLEKGSLTTLLDSLEEIGFVARVDTPSDRRKTPVLLTDRGKAHMERVMAEHQEILLNILKKLDRPEVEELIANLRRAVEIIEHL</sequence>
<reference evidence="5 6" key="1">
    <citation type="submission" date="2016-08" db="EMBL/GenBank/DDBJ databases">
        <title>Genome-based comparison of Moorella thermoacetic strains.</title>
        <authorList>
            <person name="Poehlein A."/>
            <person name="Bengelsdorf F.R."/>
            <person name="Esser C."/>
            <person name="Duerre P."/>
            <person name="Daniel R."/>
        </authorList>
    </citation>
    <scope>NUCLEOTIDE SEQUENCE [LARGE SCALE GENOMIC DNA]</scope>
    <source>
        <strain evidence="5 6">DSM 11768</strain>
    </source>
</reference>
<evidence type="ECO:0000313" key="5">
    <source>
        <dbReference type="EMBL" id="OIQ09062.1"/>
    </source>
</evidence>
<comment type="caution">
    <text evidence="5">The sequence shown here is derived from an EMBL/GenBank/DDBJ whole genome shotgun (WGS) entry which is preliminary data.</text>
</comment>
<gene>
    <name evidence="5" type="primary">mhqR_2</name>
    <name evidence="5" type="ORF">MOOR_11730</name>
</gene>
<accession>A0A1J5JHQ9</accession>
<dbReference type="PANTHER" id="PTHR42756">
    <property type="entry name" value="TRANSCRIPTIONAL REGULATOR, MARR"/>
    <property type="match status" value="1"/>
</dbReference>
<evidence type="ECO:0000256" key="2">
    <source>
        <dbReference type="ARBA" id="ARBA00023125"/>
    </source>
</evidence>
<evidence type="ECO:0000313" key="6">
    <source>
        <dbReference type="Proteomes" id="UP000182743"/>
    </source>
</evidence>
<dbReference type="PROSITE" id="PS50995">
    <property type="entry name" value="HTH_MARR_2"/>
    <property type="match status" value="1"/>
</dbReference>
<keyword evidence="2" id="KW-0238">DNA-binding</keyword>
<dbReference type="AlphaFoldDB" id="A0A1J5JHQ9"/>